<keyword evidence="4" id="KW-0832">Ubl conjugation</keyword>
<evidence type="ECO:0000313" key="12">
    <source>
        <dbReference type="Proteomes" id="UP001152561"/>
    </source>
</evidence>
<evidence type="ECO:0000256" key="10">
    <source>
        <dbReference type="ARBA" id="ARBA00070787"/>
    </source>
</evidence>
<keyword evidence="7" id="KW-0539">Nucleus</keyword>
<dbReference type="AlphaFoldDB" id="A0A9Q1MS26"/>
<keyword evidence="3" id="KW-0597">Phosphoprotein</keyword>
<evidence type="ECO:0000256" key="8">
    <source>
        <dbReference type="ARBA" id="ARBA00054167"/>
    </source>
</evidence>
<dbReference type="CDD" id="cd00403">
    <property type="entry name" value="Ribosomal_L1"/>
    <property type="match status" value="1"/>
</dbReference>
<dbReference type="OrthoDB" id="10251727at2759"/>
<dbReference type="EMBL" id="JAJAGQ010000004">
    <property type="protein sequence ID" value="KAJ8564850.1"/>
    <property type="molecule type" value="Genomic_DNA"/>
</dbReference>
<dbReference type="SUPFAM" id="SSF56808">
    <property type="entry name" value="Ribosomal protein L1"/>
    <property type="match status" value="2"/>
</dbReference>
<name>A0A9Q1MS26_9SOLA</name>
<dbReference type="InterPro" id="IPR028364">
    <property type="entry name" value="Ribosomal_uL1/biogenesis"/>
</dbReference>
<protein>
    <recommendedName>
        <fullName evidence="10">Ribosomal L1 domain-containing protein 1</fullName>
    </recommendedName>
</protein>
<evidence type="ECO:0000256" key="5">
    <source>
        <dbReference type="ARBA" id="ARBA00022990"/>
    </source>
</evidence>
<keyword evidence="2" id="KW-1017">Isopeptide bond</keyword>
<comment type="similarity">
    <text evidence="9">Belongs to the universal ribosomal protein uL1 family. Highly divergent.</text>
</comment>
<evidence type="ECO:0000256" key="4">
    <source>
        <dbReference type="ARBA" id="ARBA00022843"/>
    </source>
</evidence>
<comment type="subcellular location">
    <subcellularLocation>
        <location evidence="1">Nucleus</location>
        <location evidence="1">Nucleolus</location>
    </subcellularLocation>
</comment>
<proteinExistence type="inferred from homology"/>
<evidence type="ECO:0000256" key="6">
    <source>
        <dbReference type="ARBA" id="ARBA00023054"/>
    </source>
</evidence>
<evidence type="ECO:0000256" key="7">
    <source>
        <dbReference type="ARBA" id="ARBA00023242"/>
    </source>
</evidence>
<dbReference type="InterPro" id="IPR050257">
    <property type="entry name" value="eL8/uL1-like"/>
</dbReference>
<evidence type="ECO:0000256" key="2">
    <source>
        <dbReference type="ARBA" id="ARBA00022499"/>
    </source>
</evidence>
<comment type="function">
    <text evidence="8">Regulates cellular senescence through inhibition of PTEN translation. Acts as a pro-apoptotic regulator in response to DNA damage.</text>
</comment>
<keyword evidence="5" id="KW-0007">Acetylation</keyword>
<gene>
    <name evidence="11" type="ORF">K7X08_001310</name>
</gene>
<evidence type="ECO:0000313" key="11">
    <source>
        <dbReference type="EMBL" id="KAJ8564850.1"/>
    </source>
</evidence>
<dbReference type="InterPro" id="IPR023674">
    <property type="entry name" value="Ribosomal_uL1-like"/>
</dbReference>
<dbReference type="Gene3D" id="3.40.50.790">
    <property type="match status" value="1"/>
</dbReference>
<dbReference type="Pfam" id="PF00687">
    <property type="entry name" value="Ribosomal_L1"/>
    <property type="match status" value="1"/>
</dbReference>
<evidence type="ECO:0000256" key="3">
    <source>
        <dbReference type="ARBA" id="ARBA00022553"/>
    </source>
</evidence>
<comment type="caution">
    <text evidence="11">The sequence shown here is derived from an EMBL/GenBank/DDBJ whole genome shotgun (WGS) entry which is preliminary data.</text>
</comment>
<dbReference type="GO" id="GO:0003723">
    <property type="term" value="F:RNA binding"/>
    <property type="evidence" value="ECO:0007669"/>
    <property type="project" value="InterPro"/>
</dbReference>
<organism evidence="11 12">
    <name type="scientific">Anisodus acutangulus</name>
    <dbReference type="NCBI Taxonomy" id="402998"/>
    <lineage>
        <taxon>Eukaryota</taxon>
        <taxon>Viridiplantae</taxon>
        <taxon>Streptophyta</taxon>
        <taxon>Embryophyta</taxon>
        <taxon>Tracheophyta</taxon>
        <taxon>Spermatophyta</taxon>
        <taxon>Magnoliopsida</taxon>
        <taxon>eudicotyledons</taxon>
        <taxon>Gunneridae</taxon>
        <taxon>Pentapetalae</taxon>
        <taxon>asterids</taxon>
        <taxon>lamiids</taxon>
        <taxon>Solanales</taxon>
        <taxon>Solanaceae</taxon>
        <taxon>Solanoideae</taxon>
        <taxon>Hyoscyameae</taxon>
        <taxon>Anisodus</taxon>
    </lineage>
</organism>
<dbReference type="InterPro" id="IPR016095">
    <property type="entry name" value="Ribosomal_uL1_3-a/b-sand"/>
</dbReference>
<sequence>MTKINEEQVRKAVNALLKWKKLHSKKTDNLNSLSEEEETEVLDDNFIYLQLTLKKIPPKELTNPHKITLFHPIQSFSNICLIIDDRPKKPHNSKTKLNVETVQKKLKSLEIPITKVLKFTKLKAEYKSFEAKQVLYGSYELFLADKRVANLLPGVLGKQFYKKKRKVPVPVDLRRDSNWKEEIERVFSSTLLCLGSGTCSVLKVGRNGMESGEVMENVLGAIEGIVEFVPKKMGGVRAFHLKFSDSLALPVYEVLPDQRKNTEKKNVLKVGRGGMESAEVMENVLAAIEGIVEFVPKKLGGVRAFHLKFSDSLALSIYEALPDQRENTEKKKK</sequence>
<keyword evidence="6" id="KW-0175">Coiled coil</keyword>
<evidence type="ECO:0000256" key="1">
    <source>
        <dbReference type="ARBA" id="ARBA00004604"/>
    </source>
</evidence>
<keyword evidence="12" id="KW-1185">Reference proteome</keyword>
<evidence type="ECO:0000256" key="9">
    <source>
        <dbReference type="ARBA" id="ARBA00061550"/>
    </source>
</evidence>
<dbReference type="Proteomes" id="UP001152561">
    <property type="component" value="Unassembled WGS sequence"/>
</dbReference>
<reference evidence="12" key="1">
    <citation type="journal article" date="2023" name="Proc. Natl. Acad. Sci. U.S.A.">
        <title>Genomic and structural basis for evolution of tropane alkaloid biosynthesis.</title>
        <authorList>
            <person name="Wanga Y.-J."/>
            <person name="Taina T."/>
            <person name="Yua J.-Y."/>
            <person name="Lia J."/>
            <person name="Xua B."/>
            <person name="Chenc J."/>
            <person name="D'Auriad J.C."/>
            <person name="Huanga J.-P."/>
            <person name="Huanga S.-X."/>
        </authorList>
    </citation>
    <scope>NUCLEOTIDE SEQUENCE [LARGE SCALE GENOMIC DNA]</scope>
    <source>
        <strain evidence="12">cv. KIB-2019</strain>
    </source>
</reference>
<accession>A0A9Q1MS26</accession>
<dbReference type="FunFam" id="3.40.50.790:FF:000004">
    <property type="entry name" value="Ribosomal L1 domain-containing 1-like 1"/>
    <property type="match status" value="1"/>
</dbReference>
<dbReference type="PANTHER" id="PTHR23105">
    <property type="entry name" value="RIBOSOMAL PROTEIN L7AE FAMILY MEMBER"/>
    <property type="match status" value="1"/>
</dbReference>
<dbReference type="GO" id="GO:0005730">
    <property type="term" value="C:nucleolus"/>
    <property type="evidence" value="ECO:0007669"/>
    <property type="project" value="UniProtKB-SubCell"/>
</dbReference>